<comment type="caution">
    <text evidence="2">The sequence shown here is derived from an EMBL/GenBank/DDBJ whole genome shotgun (WGS) entry which is preliminary data.</text>
</comment>
<reference evidence="3" key="1">
    <citation type="journal article" date="2019" name="Int. J. Syst. Evol. Microbiol.">
        <title>The Global Catalogue of Microorganisms (GCM) 10K type strain sequencing project: providing services to taxonomists for standard genome sequencing and annotation.</title>
        <authorList>
            <consortium name="The Broad Institute Genomics Platform"/>
            <consortium name="The Broad Institute Genome Sequencing Center for Infectious Disease"/>
            <person name="Wu L."/>
            <person name="Ma J."/>
        </authorList>
    </citation>
    <scope>NUCLEOTIDE SEQUENCE [LARGE SCALE GENOMIC DNA]</scope>
    <source>
        <strain evidence="3">JCM 17130</strain>
    </source>
</reference>
<dbReference type="Gene3D" id="3.20.20.10">
    <property type="entry name" value="Alanine racemase"/>
    <property type="match status" value="1"/>
</dbReference>
<organism evidence="2 3">
    <name type="scientific">Georgenia deserti</name>
    <dbReference type="NCBI Taxonomy" id="2093781"/>
    <lineage>
        <taxon>Bacteria</taxon>
        <taxon>Bacillati</taxon>
        <taxon>Actinomycetota</taxon>
        <taxon>Actinomycetes</taxon>
        <taxon>Micrococcales</taxon>
        <taxon>Bogoriellaceae</taxon>
        <taxon>Georgenia</taxon>
    </lineage>
</organism>
<evidence type="ECO:0000256" key="1">
    <source>
        <dbReference type="SAM" id="Phobius"/>
    </source>
</evidence>
<evidence type="ECO:0000313" key="2">
    <source>
        <dbReference type="EMBL" id="MFD1717765.1"/>
    </source>
</evidence>
<gene>
    <name evidence="2" type="ORF">ACFSE6_07960</name>
</gene>
<sequence length="191" mass="20776">MDTFADVLGTILLAGLGVVAVGTLLALGVTWYVVRRIRRSRQLARTLSRSRLTVRTVAADDVGRRLARLRLRVARSSEATESALAAAEARGAPVGPVTPVVTGLRRTGEHLDQELRHAEIEPDRELRGVWADLLADKVAEHEQLCADLRRSLVDAAASVAPAQLARTADQVLLEIEALNTWSRTYRTRGAA</sequence>
<evidence type="ECO:0008006" key="4">
    <source>
        <dbReference type="Google" id="ProtNLM"/>
    </source>
</evidence>
<protein>
    <recommendedName>
        <fullName evidence="4">Secreted protein</fullName>
    </recommendedName>
</protein>
<dbReference type="InterPro" id="IPR029066">
    <property type="entry name" value="PLP-binding_barrel"/>
</dbReference>
<dbReference type="Proteomes" id="UP001597277">
    <property type="component" value="Unassembled WGS sequence"/>
</dbReference>
<dbReference type="EMBL" id="JBHUEE010000003">
    <property type="protein sequence ID" value="MFD1717765.1"/>
    <property type="molecule type" value="Genomic_DNA"/>
</dbReference>
<keyword evidence="1" id="KW-0812">Transmembrane</keyword>
<name>A0ABW4L288_9MICO</name>
<proteinExistence type="predicted"/>
<dbReference type="RefSeq" id="WP_388004702.1">
    <property type="nucleotide sequence ID" value="NZ_JBHUEE010000003.1"/>
</dbReference>
<keyword evidence="1" id="KW-0472">Membrane</keyword>
<keyword evidence="1" id="KW-1133">Transmembrane helix</keyword>
<feature type="transmembrane region" description="Helical" evidence="1">
    <location>
        <begin position="12"/>
        <end position="34"/>
    </location>
</feature>
<keyword evidence="3" id="KW-1185">Reference proteome</keyword>
<evidence type="ECO:0000313" key="3">
    <source>
        <dbReference type="Proteomes" id="UP001597277"/>
    </source>
</evidence>
<accession>A0ABW4L288</accession>